<evidence type="ECO:0000313" key="3">
    <source>
        <dbReference type="Proteomes" id="UP001220324"/>
    </source>
</evidence>
<sequence>MDIKDNNENVSFAYDPNNQLPRSLLDSGATHHISPCKELFTDLIPHRKGLVGFGGHKLYSIAIGTMRLPYTVKGKILFLELRGALLVEGARNTLVSVSKLIDEYPDVGVSFSSGGCRVKFGDRKIRLRFSRGHYVFDLRTDLPLDNGTSAIEHDLREKQERVQKKR</sequence>
<evidence type="ECO:0000313" key="2">
    <source>
        <dbReference type="EMBL" id="KAJ5552358.1"/>
    </source>
</evidence>
<evidence type="ECO:0000259" key="1">
    <source>
        <dbReference type="Pfam" id="PF22936"/>
    </source>
</evidence>
<reference evidence="2 3" key="1">
    <citation type="journal article" date="2023" name="IMA Fungus">
        <title>Comparative genomic study of the Penicillium genus elucidates a diverse pangenome and 15 lateral gene transfer events.</title>
        <authorList>
            <person name="Petersen C."/>
            <person name="Sorensen T."/>
            <person name="Nielsen M.R."/>
            <person name="Sondergaard T.E."/>
            <person name="Sorensen J.L."/>
            <person name="Fitzpatrick D.A."/>
            <person name="Frisvad J.C."/>
            <person name="Nielsen K.L."/>
        </authorList>
    </citation>
    <scope>NUCLEOTIDE SEQUENCE [LARGE SCALE GENOMIC DNA]</scope>
    <source>
        <strain evidence="2 3">IBT 35679</strain>
    </source>
</reference>
<dbReference type="Pfam" id="PF22936">
    <property type="entry name" value="Pol_BBD"/>
    <property type="match status" value="1"/>
</dbReference>
<name>A0AAD6GJ90_9EURO</name>
<dbReference type="InterPro" id="IPR054722">
    <property type="entry name" value="PolX-like_BBD"/>
</dbReference>
<accession>A0AAD6GJ90</accession>
<feature type="domain" description="Retrovirus-related Pol polyprotein from transposon TNT 1-94-like beta-barrel" evidence="1">
    <location>
        <begin position="24"/>
        <end position="102"/>
    </location>
</feature>
<proteinExistence type="predicted"/>
<comment type="caution">
    <text evidence="2">The sequence shown here is derived from an EMBL/GenBank/DDBJ whole genome shotgun (WGS) entry which is preliminary data.</text>
</comment>
<dbReference type="EMBL" id="JAQIZZ010000002">
    <property type="protein sequence ID" value="KAJ5552358.1"/>
    <property type="molecule type" value="Genomic_DNA"/>
</dbReference>
<dbReference type="Proteomes" id="UP001220324">
    <property type="component" value="Unassembled WGS sequence"/>
</dbReference>
<dbReference type="AlphaFoldDB" id="A0AAD6GJ90"/>
<organism evidence="2 3">
    <name type="scientific">Penicillium frequentans</name>
    <dbReference type="NCBI Taxonomy" id="3151616"/>
    <lineage>
        <taxon>Eukaryota</taxon>
        <taxon>Fungi</taxon>
        <taxon>Dikarya</taxon>
        <taxon>Ascomycota</taxon>
        <taxon>Pezizomycotina</taxon>
        <taxon>Eurotiomycetes</taxon>
        <taxon>Eurotiomycetidae</taxon>
        <taxon>Eurotiales</taxon>
        <taxon>Aspergillaceae</taxon>
        <taxon>Penicillium</taxon>
    </lineage>
</organism>
<protein>
    <recommendedName>
        <fullName evidence="1">Retrovirus-related Pol polyprotein from transposon TNT 1-94-like beta-barrel domain-containing protein</fullName>
    </recommendedName>
</protein>
<keyword evidence="3" id="KW-1185">Reference proteome</keyword>
<gene>
    <name evidence="2" type="ORF">N7494_001736</name>
</gene>